<gene>
    <name evidence="1" type="ORF">KI387_009244</name>
</gene>
<dbReference type="EMBL" id="JAHRHJ020000008">
    <property type="protein sequence ID" value="KAH9304840.1"/>
    <property type="molecule type" value="Genomic_DNA"/>
</dbReference>
<name>A0AA38FJ79_TAXCH</name>
<keyword evidence="2" id="KW-1185">Reference proteome</keyword>
<protein>
    <submittedName>
        <fullName evidence="1">Uncharacterized protein</fullName>
    </submittedName>
</protein>
<dbReference type="Proteomes" id="UP000824469">
    <property type="component" value="Unassembled WGS sequence"/>
</dbReference>
<reference evidence="1 2" key="1">
    <citation type="journal article" date="2021" name="Nat. Plants">
        <title>The Taxus genome provides insights into paclitaxel biosynthesis.</title>
        <authorList>
            <person name="Xiong X."/>
            <person name="Gou J."/>
            <person name="Liao Q."/>
            <person name="Li Y."/>
            <person name="Zhou Q."/>
            <person name="Bi G."/>
            <person name="Li C."/>
            <person name="Du R."/>
            <person name="Wang X."/>
            <person name="Sun T."/>
            <person name="Guo L."/>
            <person name="Liang H."/>
            <person name="Lu P."/>
            <person name="Wu Y."/>
            <person name="Zhang Z."/>
            <person name="Ro D.K."/>
            <person name="Shang Y."/>
            <person name="Huang S."/>
            <person name="Yan J."/>
        </authorList>
    </citation>
    <scope>NUCLEOTIDE SEQUENCE [LARGE SCALE GENOMIC DNA]</scope>
    <source>
        <strain evidence="1">Ta-2019</strain>
    </source>
</reference>
<feature type="non-terminal residue" evidence="1">
    <location>
        <position position="141"/>
    </location>
</feature>
<dbReference type="AlphaFoldDB" id="A0AA38FJ79"/>
<feature type="non-terminal residue" evidence="1">
    <location>
        <position position="1"/>
    </location>
</feature>
<organism evidence="1 2">
    <name type="scientific">Taxus chinensis</name>
    <name type="common">Chinese yew</name>
    <name type="synonym">Taxus wallichiana var. chinensis</name>
    <dbReference type="NCBI Taxonomy" id="29808"/>
    <lineage>
        <taxon>Eukaryota</taxon>
        <taxon>Viridiplantae</taxon>
        <taxon>Streptophyta</taxon>
        <taxon>Embryophyta</taxon>
        <taxon>Tracheophyta</taxon>
        <taxon>Spermatophyta</taxon>
        <taxon>Pinopsida</taxon>
        <taxon>Pinidae</taxon>
        <taxon>Conifers II</taxon>
        <taxon>Cupressales</taxon>
        <taxon>Taxaceae</taxon>
        <taxon>Taxus</taxon>
    </lineage>
</organism>
<accession>A0AA38FJ79</accession>
<comment type="caution">
    <text evidence="1">The sequence shown here is derived from an EMBL/GenBank/DDBJ whole genome shotgun (WGS) entry which is preliminary data.</text>
</comment>
<sequence>RKGKKVLRLLLHHPFQKGLQENSILGVENQGNGYTQRTIPCPIMYLASLEPKEKSQPVMLAPKHEDELQRTKDQLSYLSNPNAEQLKELLNLPSPDTLMIWVEDQLLIDFPFIQSAMFNAKSVAWLPILKKGSYFTQPAAG</sequence>
<evidence type="ECO:0000313" key="1">
    <source>
        <dbReference type="EMBL" id="KAH9304840.1"/>
    </source>
</evidence>
<evidence type="ECO:0000313" key="2">
    <source>
        <dbReference type="Proteomes" id="UP000824469"/>
    </source>
</evidence>
<proteinExistence type="predicted"/>